<dbReference type="InterPro" id="IPR012341">
    <property type="entry name" value="6hp_glycosidase-like_sf"/>
</dbReference>
<gene>
    <name evidence="4" type="ORF">F5X71_26865</name>
</gene>
<proteinExistence type="predicted"/>
<feature type="compositionally biased region" description="Polar residues" evidence="2">
    <location>
        <begin position="838"/>
        <end position="854"/>
    </location>
</feature>
<dbReference type="Pfam" id="PF03636">
    <property type="entry name" value="Glyco_hydro_65N"/>
    <property type="match status" value="1"/>
</dbReference>
<evidence type="ECO:0000256" key="2">
    <source>
        <dbReference type="SAM" id="MobiDB-lite"/>
    </source>
</evidence>
<evidence type="ECO:0000313" key="5">
    <source>
        <dbReference type="Proteomes" id="UP000501705"/>
    </source>
</evidence>
<evidence type="ECO:0000313" key="4">
    <source>
        <dbReference type="EMBL" id="QIS07720.1"/>
    </source>
</evidence>
<evidence type="ECO:0000259" key="3">
    <source>
        <dbReference type="PROSITE" id="PS50022"/>
    </source>
</evidence>
<dbReference type="GO" id="GO:0016757">
    <property type="term" value="F:glycosyltransferase activity"/>
    <property type="evidence" value="ECO:0007669"/>
    <property type="project" value="UniProtKB-ARBA"/>
</dbReference>
<feature type="domain" description="F5/8 type C" evidence="3">
    <location>
        <begin position="768"/>
        <end position="896"/>
    </location>
</feature>
<dbReference type="Gene3D" id="2.60.120.260">
    <property type="entry name" value="Galactose-binding domain-like"/>
    <property type="match status" value="1"/>
</dbReference>
<dbReference type="SUPFAM" id="SSF49785">
    <property type="entry name" value="Galactose-binding domain-like"/>
    <property type="match status" value="1"/>
</dbReference>
<dbReference type="SUPFAM" id="SSF74650">
    <property type="entry name" value="Galactose mutarotase-like"/>
    <property type="match status" value="1"/>
</dbReference>
<dbReference type="InterPro" id="IPR005196">
    <property type="entry name" value="Glyco_hydro_65_N"/>
</dbReference>
<dbReference type="PROSITE" id="PS50022">
    <property type="entry name" value="FA58C_3"/>
    <property type="match status" value="1"/>
</dbReference>
<keyword evidence="1" id="KW-0326">Glycosidase</keyword>
<dbReference type="Proteomes" id="UP000501705">
    <property type="component" value="Chromosome"/>
</dbReference>
<dbReference type="Gene3D" id="2.70.98.40">
    <property type="entry name" value="Glycoside hydrolase, family 65, N-terminal domain"/>
    <property type="match status" value="1"/>
</dbReference>
<dbReference type="PANTHER" id="PTHR11051">
    <property type="entry name" value="GLYCOSYL HYDROLASE-RELATED"/>
    <property type="match status" value="1"/>
</dbReference>
<dbReference type="GO" id="GO:0030246">
    <property type="term" value="F:carbohydrate binding"/>
    <property type="evidence" value="ECO:0007669"/>
    <property type="project" value="InterPro"/>
</dbReference>
<dbReference type="AlphaFoldDB" id="A0A6G9Y3M9"/>
<evidence type="ECO:0000256" key="1">
    <source>
        <dbReference type="ARBA" id="ARBA00023295"/>
    </source>
</evidence>
<protein>
    <submittedName>
        <fullName evidence="4">Haloacid dehalogenase</fullName>
    </submittedName>
</protein>
<dbReference type="InterPro" id="IPR005195">
    <property type="entry name" value="Glyco_hydro_65_M"/>
</dbReference>
<dbReference type="InterPro" id="IPR011013">
    <property type="entry name" value="Gal_mutarotase_sf_dom"/>
</dbReference>
<reference evidence="4 5" key="1">
    <citation type="journal article" date="2019" name="ACS Chem. Biol.">
        <title>Identification and Mobilization of a Cryptic Antibiotic Biosynthesis Gene Locus from a Human-Pathogenic Nocardia Isolate.</title>
        <authorList>
            <person name="Herisse M."/>
            <person name="Ishida K."/>
            <person name="Porter J.L."/>
            <person name="Howden B."/>
            <person name="Hertweck C."/>
            <person name="Stinear T.P."/>
            <person name="Pidot S.J."/>
        </authorList>
    </citation>
    <scope>NUCLEOTIDE SEQUENCE [LARGE SCALE GENOMIC DNA]</scope>
    <source>
        <strain evidence="4 5">AUSMDU00024985</strain>
    </source>
</reference>
<dbReference type="Pfam" id="PF03633">
    <property type="entry name" value="Glyco_hydro_65C"/>
    <property type="match status" value="1"/>
</dbReference>
<dbReference type="Gene3D" id="2.60.420.10">
    <property type="entry name" value="Maltose phosphorylase, domain 3"/>
    <property type="match status" value="1"/>
</dbReference>
<dbReference type="GO" id="GO:0005993">
    <property type="term" value="P:trehalose catabolic process"/>
    <property type="evidence" value="ECO:0007669"/>
    <property type="project" value="TreeGrafter"/>
</dbReference>
<dbReference type="InterPro" id="IPR008928">
    <property type="entry name" value="6-hairpin_glycosidase_sf"/>
</dbReference>
<organism evidence="4 5">
    <name type="scientific">Nocardia brasiliensis</name>
    <dbReference type="NCBI Taxonomy" id="37326"/>
    <lineage>
        <taxon>Bacteria</taxon>
        <taxon>Bacillati</taxon>
        <taxon>Actinomycetota</taxon>
        <taxon>Actinomycetes</taxon>
        <taxon>Mycobacteriales</taxon>
        <taxon>Nocardiaceae</taxon>
        <taxon>Nocardia</taxon>
    </lineage>
</organism>
<dbReference type="PANTHER" id="PTHR11051:SF8">
    <property type="entry name" value="PROTEIN-GLUCOSYLGALACTOSYLHYDROXYLYSINE GLUCOSIDASE"/>
    <property type="match status" value="1"/>
</dbReference>
<dbReference type="InterPro" id="IPR000421">
    <property type="entry name" value="FA58C"/>
</dbReference>
<dbReference type="Gene3D" id="1.50.10.10">
    <property type="match status" value="1"/>
</dbReference>
<dbReference type="EMBL" id="CP046171">
    <property type="protein sequence ID" value="QIS07720.1"/>
    <property type="molecule type" value="Genomic_DNA"/>
</dbReference>
<dbReference type="Pfam" id="PF00754">
    <property type="entry name" value="F5_F8_type_C"/>
    <property type="match status" value="1"/>
</dbReference>
<accession>A0A6G9Y3M9</accession>
<dbReference type="InterPro" id="IPR005194">
    <property type="entry name" value="Glyco_hydro_65_C"/>
</dbReference>
<feature type="region of interest" description="Disordered" evidence="2">
    <location>
        <begin position="832"/>
        <end position="864"/>
    </location>
</feature>
<name>A0A6G9Y3M9_NOCBR</name>
<dbReference type="SUPFAM" id="SSF48208">
    <property type="entry name" value="Six-hairpin glycosidases"/>
    <property type="match status" value="1"/>
</dbReference>
<sequence length="898" mass="95532">MAARTRFLIVTAFLAAVLLVVCGVRYAVRHGGDAATAHVCPGDAAAADPGWMSAHTEVDAAFDMHPFVGNGYLGLRVPPRGAGYALTGEPSGWPLYTPRYDGAFVAGLYGHTPGLADDREVAAAIPNWSALTVGVGAETFSAATPAARITAFAQTRYLRCGLVRTTLTWTTRDGKATDLVYDVLTDRVDQHVGAVRLTLVPRWSGELTVTDLLDGAGARRLTPVDSGARGAGIGVGFRTEGTGVTGEVASVLRTGHPTQPGPADALTAQQQSRFPVESGKSYEITKFVGVDTQLSSPDPAAAARDAAARAAAKGWADLLAGTAAAWRELWRGDIETPGAPEVQNWVRGALYSLYASTNPAQDNSISPVGLSSDGYAGAVFWDADIWMFPALLHFAPQLAKSVVDYRYKTLPAARANAAQLGLRGAFYPWTSASRGALAECHSWDPPHCLTQIHLQGDISLAAWQYYLATADTGYLRERGWPIMRDLAEFWASRVTPNDDGSYSIDNVAGPDEYSNGVRDGAYTNAVAASALRNATRAAELLGAPAPPEWVAIADHLRIPFDAERQIFAQYDGYRGTPIKQADTVLLIYPLEWPMSQKVSAKTLEYYAEHTDPDGPAMTDSVHAIDAATIGVPGCTTNTYLERAVRPFVRAPFGQFAEARGTKAGVEDALAGAPAFTFVTAAGGFLQTFTSGLLGLRQRAEELRVDPMLPPELSTGVRLRGMNWQGRTFDAELGPEQTRIVLRDGAAMRVRTPTGVVTVGRDEPLTLPTRRPDRAPTDNLARCTSVTASAEEPGRYADAAVDGSVGTGWSPGAGPADLTVDLGAETSIGRVLPRWSGPVPTSTVAASPDNHTWTTVPLDPATGAPTRPVTTRYLRLTLAPADPAARADLRELEIYAAPR</sequence>
<keyword evidence="1" id="KW-0378">Hydrolase</keyword>
<dbReference type="GO" id="GO:0004555">
    <property type="term" value="F:alpha,alpha-trehalase activity"/>
    <property type="evidence" value="ECO:0007669"/>
    <property type="project" value="TreeGrafter"/>
</dbReference>
<dbReference type="InterPro" id="IPR008979">
    <property type="entry name" value="Galactose-bd-like_sf"/>
</dbReference>
<dbReference type="Pfam" id="PF03632">
    <property type="entry name" value="Glyco_hydro_65m"/>
    <property type="match status" value="1"/>
</dbReference>
<dbReference type="InterPro" id="IPR037018">
    <property type="entry name" value="GH65_N"/>
</dbReference>